<dbReference type="AlphaFoldDB" id="A0A1F6V727"/>
<dbReference type="Proteomes" id="UP000177370">
    <property type="component" value="Unassembled WGS sequence"/>
</dbReference>
<comment type="caution">
    <text evidence="2">The sequence shown here is derived from an EMBL/GenBank/DDBJ whole genome shotgun (WGS) entry which is preliminary data.</text>
</comment>
<feature type="transmembrane region" description="Helical" evidence="1">
    <location>
        <begin position="184"/>
        <end position="203"/>
    </location>
</feature>
<name>A0A1F6V727_9BACT</name>
<evidence type="ECO:0000313" key="3">
    <source>
        <dbReference type="Proteomes" id="UP000177370"/>
    </source>
</evidence>
<organism evidence="2 3">
    <name type="scientific">Candidatus Nomurabacteria bacterium RIFCSPHIGHO2_01_FULL_40_24b</name>
    <dbReference type="NCBI Taxonomy" id="1801739"/>
    <lineage>
        <taxon>Bacteria</taxon>
        <taxon>Candidatus Nomuraibacteriota</taxon>
    </lineage>
</organism>
<reference evidence="2 3" key="1">
    <citation type="journal article" date="2016" name="Nat. Commun.">
        <title>Thousands of microbial genomes shed light on interconnected biogeochemical processes in an aquifer system.</title>
        <authorList>
            <person name="Anantharaman K."/>
            <person name="Brown C.T."/>
            <person name="Hug L.A."/>
            <person name="Sharon I."/>
            <person name="Castelle C.J."/>
            <person name="Probst A.J."/>
            <person name="Thomas B.C."/>
            <person name="Singh A."/>
            <person name="Wilkins M.J."/>
            <person name="Karaoz U."/>
            <person name="Brodie E.L."/>
            <person name="Williams K.H."/>
            <person name="Hubbard S.S."/>
            <person name="Banfield J.F."/>
        </authorList>
    </citation>
    <scope>NUCLEOTIDE SEQUENCE [LARGE SCALE GENOMIC DNA]</scope>
</reference>
<evidence type="ECO:0008006" key="4">
    <source>
        <dbReference type="Google" id="ProtNLM"/>
    </source>
</evidence>
<evidence type="ECO:0000313" key="2">
    <source>
        <dbReference type="EMBL" id="OGI65319.1"/>
    </source>
</evidence>
<keyword evidence="1" id="KW-0472">Membrane</keyword>
<evidence type="ECO:0000256" key="1">
    <source>
        <dbReference type="SAM" id="Phobius"/>
    </source>
</evidence>
<keyword evidence="1" id="KW-1133">Transmembrane helix</keyword>
<proteinExistence type="predicted"/>
<feature type="transmembrane region" description="Helical" evidence="1">
    <location>
        <begin position="73"/>
        <end position="95"/>
    </location>
</feature>
<dbReference type="EMBL" id="MFTP01000021">
    <property type="protein sequence ID" value="OGI65319.1"/>
    <property type="molecule type" value="Genomic_DNA"/>
</dbReference>
<feature type="transmembrane region" description="Helical" evidence="1">
    <location>
        <begin position="150"/>
        <end position="172"/>
    </location>
</feature>
<accession>A0A1F6V727</accession>
<feature type="transmembrane region" description="Helical" evidence="1">
    <location>
        <begin position="256"/>
        <end position="277"/>
    </location>
</feature>
<feature type="transmembrane region" description="Helical" evidence="1">
    <location>
        <begin position="35"/>
        <end position="53"/>
    </location>
</feature>
<feature type="transmembrane region" description="Helical" evidence="1">
    <location>
        <begin position="107"/>
        <end position="130"/>
    </location>
</feature>
<feature type="transmembrane region" description="Helical" evidence="1">
    <location>
        <begin position="215"/>
        <end position="236"/>
    </location>
</feature>
<sequence>MWKFVKHHEFYLGSLIFLFSILWMVSFLGSYNWFVVLPLGISWIGMICLFDFFERKYFRHTIIPDTHMRKRKLFLIIAISLLFCVLLDGFGVFITQLWHYPFWSLKVYLSIAPFAYVAYSILLYILYEFVRDLVMRHKKVTTGSNVSRKIYVLLMKSELVLGIAGYILNILLITRMYSSLSFRFYILITFFVSTFCIFEYIGFRQNKQTLTHDILSGNWWPIIFIFIANAVAVIVIEFANTPFQVWTFANWPFDHIRFLNLPIVALLLWPIQFPVFLSMLRAVFPSREVVW</sequence>
<protein>
    <recommendedName>
        <fullName evidence="4">Lycopene cyclase domain-containing protein</fullName>
    </recommendedName>
</protein>
<feature type="transmembrane region" description="Helical" evidence="1">
    <location>
        <begin position="12"/>
        <end position="29"/>
    </location>
</feature>
<gene>
    <name evidence="2" type="ORF">A2647_05190</name>
</gene>
<keyword evidence="1" id="KW-0812">Transmembrane</keyword>